<evidence type="ECO:0000313" key="1">
    <source>
        <dbReference type="EMBL" id="GFY69465.1"/>
    </source>
</evidence>
<comment type="caution">
    <text evidence="1">The sequence shown here is derived from an EMBL/GenBank/DDBJ whole genome shotgun (WGS) entry which is preliminary data.</text>
</comment>
<accession>A0A8X6YEM5</accession>
<protein>
    <submittedName>
        <fullName evidence="1">Uncharacterized protein</fullName>
    </submittedName>
</protein>
<proteinExistence type="predicted"/>
<gene>
    <name evidence="1" type="ORF">TNIN_170841</name>
</gene>
<dbReference type="Proteomes" id="UP000886998">
    <property type="component" value="Unassembled WGS sequence"/>
</dbReference>
<dbReference type="AlphaFoldDB" id="A0A8X6YEM5"/>
<organism evidence="1 2">
    <name type="scientific">Trichonephila inaurata madagascariensis</name>
    <dbReference type="NCBI Taxonomy" id="2747483"/>
    <lineage>
        <taxon>Eukaryota</taxon>
        <taxon>Metazoa</taxon>
        <taxon>Ecdysozoa</taxon>
        <taxon>Arthropoda</taxon>
        <taxon>Chelicerata</taxon>
        <taxon>Arachnida</taxon>
        <taxon>Araneae</taxon>
        <taxon>Araneomorphae</taxon>
        <taxon>Entelegynae</taxon>
        <taxon>Araneoidea</taxon>
        <taxon>Nephilidae</taxon>
        <taxon>Trichonephila</taxon>
        <taxon>Trichonephila inaurata</taxon>
    </lineage>
</organism>
<dbReference type="EMBL" id="BMAV01017629">
    <property type="protein sequence ID" value="GFY69465.1"/>
    <property type="molecule type" value="Genomic_DNA"/>
</dbReference>
<name>A0A8X6YEM5_9ARAC</name>
<evidence type="ECO:0000313" key="2">
    <source>
        <dbReference type="Proteomes" id="UP000886998"/>
    </source>
</evidence>
<keyword evidence="2" id="KW-1185">Reference proteome</keyword>
<reference evidence="1" key="1">
    <citation type="submission" date="2020-08" db="EMBL/GenBank/DDBJ databases">
        <title>Multicomponent nature underlies the extraordinary mechanical properties of spider dragline silk.</title>
        <authorList>
            <person name="Kono N."/>
            <person name="Nakamura H."/>
            <person name="Mori M."/>
            <person name="Yoshida Y."/>
            <person name="Ohtoshi R."/>
            <person name="Malay A.D."/>
            <person name="Moran D.A.P."/>
            <person name="Tomita M."/>
            <person name="Numata K."/>
            <person name="Arakawa K."/>
        </authorList>
    </citation>
    <scope>NUCLEOTIDE SEQUENCE</scope>
</reference>
<sequence length="84" mass="9554">MDGRPNHALVIAEAMTRWQALDLPSFAALFESTFRIREEATFAKVVDIRLTAVSVGSIPAPEQHFLSLLRKKFFIRLKRIVINS</sequence>